<dbReference type="PANTHER" id="PTHR43104">
    <property type="entry name" value="L-2-HYDROXYGLUTARATE DEHYDROGENASE, MITOCHONDRIAL"/>
    <property type="match status" value="1"/>
</dbReference>
<dbReference type="InterPro" id="IPR006076">
    <property type="entry name" value="FAD-dep_OxRdtase"/>
</dbReference>
<evidence type="ECO:0000313" key="7">
    <source>
        <dbReference type="EMBL" id="ASJ71475.1"/>
    </source>
</evidence>
<dbReference type="Pfam" id="PF01266">
    <property type="entry name" value="DAO"/>
    <property type="match status" value="1"/>
</dbReference>
<dbReference type="Gene3D" id="3.30.9.10">
    <property type="entry name" value="D-Amino Acid Oxidase, subunit A, domain 2"/>
    <property type="match status" value="1"/>
</dbReference>
<dbReference type="RefSeq" id="WP_088916911.1">
    <property type="nucleotide sequence ID" value="NZ_CP018632.1"/>
</dbReference>
<dbReference type="InterPro" id="IPR036188">
    <property type="entry name" value="FAD/NAD-bd_sf"/>
</dbReference>
<keyword evidence="3" id="KW-0274">FAD</keyword>
<protein>
    <submittedName>
        <fullName evidence="7">L-2-hydroxyglutarate oxidase LhgO</fullName>
        <ecNumber evidence="7">1.1.3.15</ecNumber>
    </submittedName>
</protein>
<dbReference type="PANTHER" id="PTHR43104:SF4">
    <property type="entry name" value="L-2-HYDROXYGLUTARATE DEHYDROGENASE, MITOCHONDRIAL"/>
    <property type="match status" value="1"/>
</dbReference>
<sequence length="370" mass="38959">MDTDCECIVIGAGVVGLAIAAKLAAAGRDVLVLEGEAHFGTITSARNSEVIHAGIYYPAGSLKARLCVEGRDALYRYCADHQIEHAQCGKLIVATSTSQLEQLESIQQRALVNGVSDIRLLAAEEAMSMEPQLKCLGALHSPSTGIIDTHGLMLSLLGEGERFGAALATHSPVASMSHDVASGVYTVNVVGENAMSLTTRHVINAAGHGACALAAPLLASTSQAKVTPVLSKGNYFRLSGKAPFSRLIYPVPEQGGLGVHITIDLGGQARFGPDVEPVNEENYSVDPARSAGFYAAVREYWPGLPDDSLAPDYAGIRPKIEVDGELYTDFMIQSPADHGMPGLINLFGVESPGLTACLAIADDVHRLMPD</sequence>
<name>A0A2Z2NLQ1_9GAMM</name>
<evidence type="ECO:0000256" key="2">
    <source>
        <dbReference type="ARBA" id="ARBA00022630"/>
    </source>
</evidence>
<dbReference type="SUPFAM" id="SSF51905">
    <property type="entry name" value="FAD/NAD(P)-binding domain"/>
    <property type="match status" value="1"/>
</dbReference>
<dbReference type="KEGG" id="gai:IMCC3135_06840"/>
<comment type="cofactor">
    <cofactor evidence="1">
        <name>FAD</name>
        <dbReference type="ChEBI" id="CHEBI:57692"/>
    </cofactor>
</comment>
<dbReference type="EC" id="1.1.3.15" evidence="7"/>
<dbReference type="GO" id="GO:0003973">
    <property type="term" value="F:(S)-2-hydroxy-acid oxidase activity"/>
    <property type="evidence" value="ECO:0007669"/>
    <property type="project" value="UniProtKB-EC"/>
</dbReference>
<evidence type="ECO:0000256" key="5">
    <source>
        <dbReference type="ARBA" id="ARBA00037941"/>
    </source>
</evidence>
<evidence type="ECO:0000256" key="4">
    <source>
        <dbReference type="ARBA" id="ARBA00023002"/>
    </source>
</evidence>
<gene>
    <name evidence="7" type="primary">lhgO</name>
    <name evidence="7" type="ORF">IMCC3135_06840</name>
</gene>
<dbReference type="GO" id="GO:0047545">
    <property type="term" value="F:(S)-2-hydroxyglutarate dehydrogenase activity"/>
    <property type="evidence" value="ECO:0007669"/>
    <property type="project" value="TreeGrafter"/>
</dbReference>
<organism evidence="7 8">
    <name type="scientific">Granulosicoccus antarcticus IMCC3135</name>
    <dbReference type="NCBI Taxonomy" id="1192854"/>
    <lineage>
        <taxon>Bacteria</taxon>
        <taxon>Pseudomonadati</taxon>
        <taxon>Pseudomonadota</taxon>
        <taxon>Gammaproteobacteria</taxon>
        <taxon>Chromatiales</taxon>
        <taxon>Granulosicoccaceae</taxon>
        <taxon>Granulosicoccus</taxon>
    </lineage>
</organism>
<evidence type="ECO:0000259" key="6">
    <source>
        <dbReference type="Pfam" id="PF01266"/>
    </source>
</evidence>
<reference evidence="7 8" key="1">
    <citation type="submission" date="2016-12" db="EMBL/GenBank/DDBJ databases">
        <authorList>
            <person name="Song W.-J."/>
            <person name="Kurnit D.M."/>
        </authorList>
    </citation>
    <scope>NUCLEOTIDE SEQUENCE [LARGE SCALE GENOMIC DNA]</scope>
    <source>
        <strain evidence="7 8">IMCC3135</strain>
    </source>
</reference>
<keyword evidence="4 7" id="KW-0560">Oxidoreductase</keyword>
<accession>A0A2Z2NLQ1</accession>
<dbReference type="OrthoDB" id="9801699at2"/>
<comment type="similarity">
    <text evidence="5">Belongs to the L2HGDH family.</text>
</comment>
<keyword evidence="8" id="KW-1185">Reference proteome</keyword>
<dbReference type="AlphaFoldDB" id="A0A2Z2NLQ1"/>
<feature type="domain" description="FAD dependent oxidoreductase" evidence="6">
    <location>
        <begin position="7"/>
        <end position="362"/>
    </location>
</feature>
<keyword evidence="2" id="KW-0285">Flavoprotein</keyword>
<proteinExistence type="inferred from homology"/>
<dbReference type="Proteomes" id="UP000250079">
    <property type="component" value="Chromosome"/>
</dbReference>
<evidence type="ECO:0000256" key="1">
    <source>
        <dbReference type="ARBA" id="ARBA00001974"/>
    </source>
</evidence>
<evidence type="ECO:0000256" key="3">
    <source>
        <dbReference type="ARBA" id="ARBA00022827"/>
    </source>
</evidence>
<dbReference type="EMBL" id="CP018632">
    <property type="protein sequence ID" value="ASJ71475.1"/>
    <property type="molecule type" value="Genomic_DNA"/>
</dbReference>
<evidence type="ECO:0000313" key="8">
    <source>
        <dbReference type="Proteomes" id="UP000250079"/>
    </source>
</evidence>
<dbReference type="Gene3D" id="3.50.50.60">
    <property type="entry name" value="FAD/NAD(P)-binding domain"/>
    <property type="match status" value="1"/>
</dbReference>